<dbReference type="EC" id="3.1.26.3" evidence="13"/>
<evidence type="ECO:0000256" key="5">
    <source>
        <dbReference type="ARBA" id="ARBA00022664"/>
    </source>
</evidence>
<dbReference type="GO" id="GO:0010468">
    <property type="term" value="P:regulation of gene expression"/>
    <property type="evidence" value="ECO:0007669"/>
    <property type="project" value="TreeGrafter"/>
</dbReference>
<comment type="catalytic activity">
    <reaction evidence="1 13">
        <text>Endonucleolytic cleavage to 5'-phosphomonoester.</text>
        <dbReference type="EC" id="3.1.26.3"/>
    </reaction>
</comment>
<dbReference type="SUPFAM" id="SSF69065">
    <property type="entry name" value="RNase III domain-like"/>
    <property type="match status" value="1"/>
</dbReference>
<evidence type="ECO:0000256" key="2">
    <source>
        <dbReference type="ARBA" id="ARBA00010183"/>
    </source>
</evidence>
<dbReference type="GO" id="GO:0019843">
    <property type="term" value="F:rRNA binding"/>
    <property type="evidence" value="ECO:0007669"/>
    <property type="project" value="UniProtKB-KW"/>
</dbReference>
<evidence type="ECO:0000256" key="11">
    <source>
        <dbReference type="ARBA" id="ARBA00022842"/>
    </source>
</evidence>
<evidence type="ECO:0000256" key="13">
    <source>
        <dbReference type="HAMAP-Rule" id="MF_00104"/>
    </source>
</evidence>
<comment type="caution">
    <text evidence="16">The sequence shown here is derived from an EMBL/GenBank/DDBJ whole genome shotgun (WGS) entry which is preliminary data.</text>
</comment>
<dbReference type="Pfam" id="PF14622">
    <property type="entry name" value="Ribonucleas_3_3"/>
    <property type="match status" value="1"/>
</dbReference>
<comment type="subunit">
    <text evidence="13">Homodimer.</text>
</comment>
<keyword evidence="17" id="KW-1185">Reference proteome</keyword>
<feature type="binding site" evidence="13">
    <location>
        <position position="110"/>
    </location>
    <ligand>
        <name>Mg(2+)</name>
        <dbReference type="ChEBI" id="CHEBI:18420"/>
    </ligand>
</feature>
<evidence type="ECO:0000256" key="12">
    <source>
        <dbReference type="ARBA" id="ARBA00022884"/>
    </source>
</evidence>
<feature type="domain" description="DRBM" evidence="14">
    <location>
        <begin position="149"/>
        <end position="218"/>
    </location>
</feature>
<keyword evidence="11 13" id="KW-0460">Magnesium</keyword>
<name>A0A4V2DZJ4_9PROT</name>
<keyword evidence="9 13" id="KW-0255">Endonuclease</keyword>
<feature type="domain" description="RNase III" evidence="15">
    <location>
        <begin position="4"/>
        <end position="124"/>
    </location>
</feature>
<dbReference type="PROSITE" id="PS50137">
    <property type="entry name" value="DS_RBD"/>
    <property type="match status" value="1"/>
</dbReference>
<dbReference type="FunFam" id="3.30.160.20:FF:000003">
    <property type="entry name" value="Ribonuclease 3"/>
    <property type="match status" value="1"/>
</dbReference>
<evidence type="ECO:0000259" key="14">
    <source>
        <dbReference type="PROSITE" id="PS50137"/>
    </source>
</evidence>
<dbReference type="PROSITE" id="PS50142">
    <property type="entry name" value="RNASE_3_2"/>
    <property type="match status" value="1"/>
</dbReference>
<feature type="binding site" evidence="13">
    <location>
        <position position="41"/>
    </location>
    <ligand>
        <name>Mg(2+)</name>
        <dbReference type="ChEBI" id="CHEBI:18420"/>
    </ligand>
</feature>
<proteinExistence type="inferred from homology"/>
<evidence type="ECO:0000313" key="16">
    <source>
        <dbReference type="EMBL" id="RZI45267.1"/>
    </source>
</evidence>
<dbReference type="HAMAP" id="MF_00104">
    <property type="entry name" value="RNase_III"/>
    <property type="match status" value="1"/>
</dbReference>
<dbReference type="GO" id="GO:0006397">
    <property type="term" value="P:mRNA processing"/>
    <property type="evidence" value="ECO:0007669"/>
    <property type="project" value="UniProtKB-UniRule"/>
</dbReference>
<dbReference type="RefSeq" id="WP_130154546.1">
    <property type="nucleotide sequence ID" value="NZ_SCFB01000020.1"/>
</dbReference>
<dbReference type="GO" id="GO:0008033">
    <property type="term" value="P:tRNA processing"/>
    <property type="evidence" value="ECO:0007669"/>
    <property type="project" value="UniProtKB-KW"/>
</dbReference>
<evidence type="ECO:0000256" key="7">
    <source>
        <dbReference type="ARBA" id="ARBA00022722"/>
    </source>
</evidence>
<gene>
    <name evidence="13 16" type="primary">rnc</name>
    <name evidence="16" type="ORF">EQU50_07700</name>
</gene>
<dbReference type="NCBIfam" id="TIGR02191">
    <property type="entry name" value="RNaseIII"/>
    <property type="match status" value="1"/>
</dbReference>
<dbReference type="InterPro" id="IPR036389">
    <property type="entry name" value="RNase_III_sf"/>
</dbReference>
<evidence type="ECO:0000256" key="10">
    <source>
        <dbReference type="ARBA" id="ARBA00022801"/>
    </source>
</evidence>
<keyword evidence="3 13" id="KW-0963">Cytoplasm</keyword>
<evidence type="ECO:0000256" key="6">
    <source>
        <dbReference type="ARBA" id="ARBA00022694"/>
    </source>
</evidence>
<dbReference type="GO" id="GO:0005737">
    <property type="term" value="C:cytoplasm"/>
    <property type="evidence" value="ECO:0007669"/>
    <property type="project" value="UniProtKB-SubCell"/>
</dbReference>
<dbReference type="PANTHER" id="PTHR11207">
    <property type="entry name" value="RIBONUCLEASE III"/>
    <property type="match status" value="1"/>
</dbReference>
<keyword evidence="13" id="KW-0699">rRNA-binding</keyword>
<accession>A0A4V2DZJ4</accession>
<feature type="active site" evidence="13">
    <location>
        <position position="113"/>
    </location>
</feature>
<dbReference type="Proteomes" id="UP000293550">
    <property type="component" value="Unassembled WGS sequence"/>
</dbReference>
<sequence length="224" mass="25085">MERLQDLEKKIGHVFRNKNLLEAALTHSSIRPGGKDFERLEFLGDRVLELVVAEQLYLYFTKEKEGDLAKRLAGLVCREACEKVGQELELSNFIMLNGAELGPRSAILSDAVEALLGAMYLDGGLTPCNHFIKLYWTDLRNKTLSPPKDPKTTLQEWAQTHEKAVPTYELIETTGPDHAPTFLVQVHVLNHAPVKGNGTSKRQAEQNAALNFMENIPVRHGKSL</sequence>
<dbReference type="AlphaFoldDB" id="A0A4V2DZJ4"/>
<evidence type="ECO:0000256" key="3">
    <source>
        <dbReference type="ARBA" id="ARBA00022490"/>
    </source>
</evidence>
<reference evidence="16 17" key="1">
    <citation type="submission" date="2018-10" db="EMBL/GenBank/DDBJ databases">
        <title>An updated phylogeny of the Alphaproteobacteria reveals that the parasitic Rickettsiales and Holosporales have independent origins.</title>
        <authorList>
            <person name="Munoz-Gomez S.A."/>
            <person name="Hess S."/>
            <person name="Burger G."/>
            <person name="Lang B.F."/>
            <person name="Susko E."/>
            <person name="Slamovits C.H."/>
            <person name="Roger A.J."/>
        </authorList>
    </citation>
    <scope>NUCLEOTIDE SEQUENCE [LARGE SCALE GENOMIC DNA]</scope>
    <source>
        <strain evidence="16">HOLO01</strain>
    </source>
</reference>
<dbReference type="InterPro" id="IPR011907">
    <property type="entry name" value="RNase_III"/>
</dbReference>
<evidence type="ECO:0000256" key="9">
    <source>
        <dbReference type="ARBA" id="ARBA00022759"/>
    </source>
</evidence>
<keyword evidence="7 13" id="KW-0540">Nuclease</keyword>
<dbReference type="PROSITE" id="PS00517">
    <property type="entry name" value="RNASE_3_1"/>
    <property type="match status" value="1"/>
</dbReference>
<dbReference type="GO" id="GO:0003725">
    <property type="term" value="F:double-stranded RNA binding"/>
    <property type="evidence" value="ECO:0007669"/>
    <property type="project" value="TreeGrafter"/>
</dbReference>
<evidence type="ECO:0000256" key="1">
    <source>
        <dbReference type="ARBA" id="ARBA00000109"/>
    </source>
</evidence>
<evidence type="ECO:0000256" key="8">
    <source>
        <dbReference type="ARBA" id="ARBA00022723"/>
    </source>
</evidence>
<dbReference type="GO" id="GO:0046872">
    <property type="term" value="F:metal ion binding"/>
    <property type="evidence" value="ECO:0007669"/>
    <property type="project" value="UniProtKB-KW"/>
</dbReference>
<dbReference type="Gene3D" id="3.30.160.20">
    <property type="match status" value="1"/>
</dbReference>
<keyword evidence="10 13" id="KW-0378">Hydrolase</keyword>
<dbReference type="CDD" id="cd10845">
    <property type="entry name" value="DSRM_RNAse_III_family"/>
    <property type="match status" value="1"/>
</dbReference>
<dbReference type="InterPro" id="IPR000999">
    <property type="entry name" value="RNase_III_dom"/>
</dbReference>
<evidence type="ECO:0000259" key="15">
    <source>
        <dbReference type="PROSITE" id="PS50142"/>
    </source>
</evidence>
<keyword evidence="5 13" id="KW-0507">mRNA processing</keyword>
<keyword evidence="4 13" id="KW-0698">rRNA processing</keyword>
<feature type="binding site" evidence="13">
    <location>
        <position position="113"/>
    </location>
    <ligand>
        <name>Mg(2+)</name>
        <dbReference type="ChEBI" id="CHEBI:18420"/>
    </ligand>
</feature>
<dbReference type="PANTHER" id="PTHR11207:SF0">
    <property type="entry name" value="RIBONUCLEASE 3"/>
    <property type="match status" value="1"/>
</dbReference>
<comment type="function">
    <text evidence="13">Digests double-stranded RNA. Involved in the processing of primary rRNA transcript to yield the immediate precursors to the large and small rRNAs (23S and 16S). Processes some mRNAs, and tRNAs when they are encoded in the rRNA operon. Processes pre-crRNA and tracrRNA of type II CRISPR loci if present in the organism.</text>
</comment>
<dbReference type="Pfam" id="PF00035">
    <property type="entry name" value="dsrm"/>
    <property type="match status" value="1"/>
</dbReference>
<dbReference type="SUPFAM" id="SSF54768">
    <property type="entry name" value="dsRNA-binding domain-like"/>
    <property type="match status" value="1"/>
</dbReference>
<dbReference type="GO" id="GO:0006364">
    <property type="term" value="P:rRNA processing"/>
    <property type="evidence" value="ECO:0007669"/>
    <property type="project" value="UniProtKB-UniRule"/>
</dbReference>
<keyword evidence="8 13" id="KW-0479">Metal-binding</keyword>
<organism evidence="16 17">
    <name type="scientific">Candidatus Finniella inopinata</name>
    <dbReference type="NCBI Taxonomy" id="1696036"/>
    <lineage>
        <taxon>Bacteria</taxon>
        <taxon>Pseudomonadati</taxon>
        <taxon>Pseudomonadota</taxon>
        <taxon>Alphaproteobacteria</taxon>
        <taxon>Holosporales</taxon>
        <taxon>Candidatus Paracaedibacteraceae</taxon>
        <taxon>Candidatus Finniella</taxon>
    </lineage>
</organism>
<dbReference type="Gene3D" id="1.10.1520.10">
    <property type="entry name" value="Ribonuclease III domain"/>
    <property type="match status" value="1"/>
</dbReference>
<dbReference type="CDD" id="cd00593">
    <property type="entry name" value="RIBOc"/>
    <property type="match status" value="1"/>
</dbReference>
<evidence type="ECO:0000256" key="4">
    <source>
        <dbReference type="ARBA" id="ARBA00022552"/>
    </source>
</evidence>
<dbReference type="SMART" id="SM00535">
    <property type="entry name" value="RIBOc"/>
    <property type="match status" value="1"/>
</dbReference>
<keyword evidence="6 13" id="KW-0819">tRNA processing</keyword>
<keyword evidence="12 13" id="KW-0694">RNA-binding</keyword>
<dbReference type="InterPro" id="IPR014720">
    <property type="entry name" value="dsRBD_dom"/>
</dbReference>
<comment type="cofactor">
    <cofactor evidence="13">
        <name>Mg(2+)</name>
        <dbReference type="ChEBI" id="CHEBI:18420"/>
    </cofactor>
</comment>
<comment type="subcellular location">
    <subcellularLocation>
        <location evidence="13">Cytoplasm</location>
    </subcellularLocation>
</comment>
<dbReference type="GO" id="GO:0004525">
    <property type="term" value="F:ribonuclease III activity"/>
    <property type="evidence" value="ECO:0007669"/>
    <property type="project" value="UniProtKB-UniRule"/>
</dbReference>
<feature type="active site" evidence="13">
    <location>
        <position position="45"/>
    </location>
</feature>
<dbReference type="EMBL" id="SCFB01000020">
    <property type="protein sequence ID" value="RZI45267.1"/>
    <property type="molecule type" value="Genomic_DNA"/>
</dbReference>
<dbReference type="SMART" id="SM00358">
    <property type="entry name" value="DSRM"/>
    <property type="match status" value="1"/>
</dbReference>
<dbReference type="OrthoDB" id="9805026at2"/>
<evidence type="ECO:0000313" key="17">
    <source>
        <dbReference type="Proteomes" id="UP000293550"/>
    </source>
</evidence>
<protein>
    <recommendedName>
        <fullName evidence="13">Ribonuclease 3</fullName>
        <ecNumber evidence="13">3.1.26.3</ecNumber>
    </recommendedName>
    <alternativeName>
        <fullName evidence="13">Ribonuclease III</fullName>
        <shortName evidence="13">RNase III</shortName>
    </alternativeName>
</protein>
<comment type="similarity">
    <text evidence="2">Belongs to the ribonuclease III family.</text>
</comment>